<keyword evidence="7" id="KW-0249">Electron transport</keyword>
<keyword evidence="2 7" id="KW-0813">Transport</keyword>
<evidence type="ECO:0000256" key="1">
    <source>
        <dbReference type="ARBA" id="ARBA00004141"/>
    </source>
</evidence>
<dbReference type="GO" id="GO:0009055">
    <property type="term" value="F:electron transfer activity"/>
    <property type="evidence" value="ECO:0007669"/>
    <property type="project" value="UniProtKB-UniRule"/>
</dbReference>
<dbReference type="AlphaFoldDB" id="A0A975I8K9"/>
<dbReference type="GO" id="GO:0005886">
    <property type="term" value="C:plasma membrane"/>
    <property type="evidence" value="ECO:0007669"/>
    <property type="project" value="UniProtKB-SubCell"/>
</dbReference>
<dbReference type="PANTHER" id="PTHR36964:SF1">
    <property type="entry name" value="PROTEIN-METHIONINE-SULFOXIDE REDUCTASE HEME-BINDING SUBUNIT MSRQ"/>
    <property type="match status" value="1"/>
</dbReference>
<keyword evidence="7" id="KW-0479">Metal-binding</keyword>
<feature type="domain" description="Ferric oxidoreductase" evidence="8">
    <location>
        <begin position="61"/>
        <end position="160"/>
    </location>
</feature>
<organism evidence="9 10">
    <name type="scientific">Cognatishimia activa</name>
    <dbReference type="NCBI Taxonomy" id="1715691"/>
    <lineage>
        <taxon>Bacteria</taxon>
        <taxon>Pseudomonadati</taxon>
        <taxon>Pseudomonadota</taxon>
        <taxon>Alphaproteobacteria</taxon>
        <taxon>Rhodobacterales</taxon>
        <taxon>Paracoccaceae</taxon>
        <taxon>Cognatishimia</taxon>
    </lineage>
</organism>
<dbReference type="InterPro" id="IPR022837">
    <property type="entry name" value="MsrQ-like"/>
</dbReference>
<evidence type="ECO:0000256" key="5">
    <source>
        <dbReference type="ARBA" id="ARBA00023004"/>
    </source>
</evidence>
<evidence type="ECO:0000256" key="6">
    <source>
        <dbReference type="ARBA" id="ARBA00023136"/>
    </source>
</evidence>
<dbReference type="GO" id="GO:0010181">
    <property type="term" value="F:FMN binding"/>
    <property type="evidence" value="ECO:0007669"/>
    <property type="project" value="UniProtKB-UniRule"/>
</dbReference>
<comment type="subunit">
    <text evidence="7">Heterodimer of a catalytic subunit (MsrP) and a heme-binding subunit (MsrQ).</text>
</comment>
<evidence type="ECO:0000256" key="7">
    <source>
        <dbReference type="HAMAP-Rule" id="MF_01207"/>
    </source>
</evidence>
<dbReference type="InterPro" id="IPR013130">
    <property type="entry name" value="Fe3_Rdtase_TM_dom"/>
</dbReference>
<evidence type="ECO:0000256" key="4">
    <source>
        <dbReference type="ARBA" id="ARBA00022989"/>
    </source>
</evidence>
<dbReference type="GO" id="GO:0016679">
    <property type="term" value="F:oxidoreductase activity, acting on diphenols and related substances as donors"/>
    <property type="evidence" value="ECO:0007669"/>
    <property type="project" value="TreeGrafter"/>
</dbReference>
<dbReference type="NCBIfam" id="NF003833">
    <property type="entry name" value="PRK05419.1-5"/>
    <property type="match status" value="1"/>
</dbReference>
<comment type="subcellular location">
    <subcellularLocation>
        <location evidence="7">Cell membrane</location>
        <topology evidence="7">Multi-pass membrane protein</topology>
    </subcellularLocation>
    <subcellularLocation>
        <location evidence="1">Membrane</location>
        <topology evidence="1">Multi-pass membrane protein</topology>
    </subcellularLocation>
</comment>
<reference evidence="9" key="1">
    <citation type="submission" date="2020-07" db="EMBL/GenBank/DDBJ databases">
        <title>Genome sequences of bacteria associated with the marine, planktonic diatom Thalassiosira profunda strain ECT2AJA-044.</title>
        <authorList>
            <person name="Gargas C.B."/>
            <person name="Roberts W.R."/>
            <person name="Alverson A.J."/>
        </authorList>
    </citation>
    <scope>NUCLEOTIDE SEQUENCE</scope>
    <source>
        <strain evidence="9">ECT2AJA-044</strain>
    </source>
</reference>
<dbReference type="Pfam" id="PF01794">
    <property type="entry name" value="Ferric_reduct"/>
    <property type="match status" value="1"/>
</dbReference>
<evidence type="ECO:0000259" key="8">
    <source>
        <dbReference type="Pfam" id="PF01794"/>
    </source>
</evidence>
<evidence type="ECO:0000256" key="2">
    <source>
        <dbReference type="ARBA" id="ARBA00022448"/>
    </source>
</evidence>
<keyword evidence="7" id="KW-1003">Cell membrane</keyword>
<dbReference type="GO" id="GO:0046872">
    <property type="term" value="F:metal ion binding"/>
    <property type="evidence" value="ECO:0007669"/>
    <property type="project" value="UniProtKB-KW"/>
</dbReference>
<keyword evidence="5 7" id="KW-0408">Iron</keyword>
<dbReference type="RefSeq" id="WP_209358100.1">
    <property type="nucleotide sequence ID" value="NZ_CP060010.1"/>
</dbReference>
<protein>
    <recommendedName>
        <fullName evidence="7">Protein-methionine-sulfoxide reductase heme-binding subunit MsrQ</fullName>
    </recommendedName>
    <alternativeName>
        <fullName evidence="7">Flavocytochrome MsrQ</fullName>
    </alternativeName>
</protein>
<name>A0A975I8K9_9RHOB</name>
<evidence type="ECO:0000313" key="9">
    <source>
        <dbReference type="EMBL" id="QTN37393.1"/>
    </source>
</evidence>
<gene>
    <name evidence="7 9" type="primary">msrQ</name>
    <name evidence="9" type="ORF">HZ995_07850</name>
</gene>
<feature type="transmembrane region" description="Helical" evidence="7">
    <location>
        <begin position="175"/>
        <end position="192"/>
    </location>
</feature>
<dbReference type="HAMAP" id="MF_01207">
    <property type="entry name" value="MsrQ"/>
    <property type="match status" value="1"/>
</dbReference>
<evidence type="ECO:0000256" key="3">
    <source>
        <dbReference type="ARBA" id="ARBA00022692"/>
    </source>
</evidence>
<keyword evidence="3 7" id="KW-0812">Transmembrane</keyword>
<evidence type="ECO:0000313" key="10">
    <source>
        <dbReference type="Proteomes" id="UP000665026"/>
    </source>
</evidence>
<dbReference type="GO" id="GO:0030091">
    <property type="term" value="P:protein repair"/>
    <property type="evidence" value="ECO:0007669"/>
    <property type="project" value="UniProtKB-UniRule"/>
</dbReference>
<keyword evidence="7" id="KW-0288">FMN</keyword>
<feature type="transmembrane region" description="Helical" evidence="7">
    <location>
        <begin position="80"/>
        <end position="99"/>
    </location>
</feature>
<keyword evidence="7" id="KW-0285">Flavoprotein</keyword>
<feature type="transmembrane region" description="Helical" evidence="7">
    <location>
        <begin position="53"/>
        <end position="68"/>
    </location>
</feature>
<proteinExistence type="inferred from homology"/>
<comment type="similarity">
    <text evidence="7">Belongs to the MsrQ family.</text>
</comment>
<comment type="cofactor">
    <cofactor evidence="7">
        <name>heme b</name>
        <dbReference type="ChEBI" id="CHEBI:60344"/>
    </cofactor>
    <text evidence="7">Binds 1 heme b (iron(II)-protoporphyrin IX) group per subunit.</text>
</comment>
<feature type="transmembrane region" description="Helical" evidence="7">
    <location>
        <begin position="151"/>
        <end position="169"/>
    </location>
</feature>
<dbReference type="GO" id="GO:0020037">
    <property type="term" value="F:heme binding"/>
    <property type="evidence" value="ECO:0007669"/>
    <property type="project" value="UniProtKB-UniRule"/>
</dbReference>
<keyword evidence="7" id="KW-0349">Heme</keyword>
<comment type="function">
    <text evidence="7">Part of the MsrPQ system that repairs oxidized periplasmic proteins containing methionine sulfoxide residues (Met-O), using respiratory chain electrons. Thus protects these proteins from oxidative-stress damage caused by reactive species of oxygen and chlorine generated by the host defense mechanisms. MsrPQ is essential for the maintenance of envelope integrity under bleach stress, rescuing a wide series of structurally unrelated periplasmic proteins from methionine oxidation. MsrQ provides electrons for reduction to the reductase catalytic subunit MsrP, using the quinone pool of the respiratory chain.</text>
</comment>
<comment type="cofactor">
    <cofactor evidence="7">
        <name>FMN</name>
        <dbReference type="ChEBI" id="CHEBI:58210"/>
    </cofactor>
    <text evidence="7">Binds 1 FMN per subunit.</text>
</comment>
<keyword evidence="6 7" id="KW-0472">Membrane</keyword>
<feature type="transmembrane region" description="Helical" evidence="7">
    <location>
        <begin position="12"/>
        <end position="33"/>
    </location>
</feature>
<dbReference type="KEGG" id="cact:HZ995_07850"/>
<accession>A0A975I8K9</accession>
<sequence>MVNTFNTYLRKIPTWVLYVLGAAYPVWLLYQGLTGGLGVDPVKVMEHALGERALQLLILGLAVTPLRQRVGLNLMKFRRAIGVIAFFYVFAHLLVWLVLDVQILSQVWADILKRPYVTIGMAGFLVMIPLAVTSNNWSVRKLGPTWRKLHKLTYAACLLGGVHFVWLVKGFQLEPLIYLGLIVGLLATRFPNRNKRMAGVQKA</sequence>
<feature type="transmembrane region" description="Helical" evidence="7">
    <location>
        <begin position="119"/>
        <end position="139"/>
    </location>
</feature>
<dbReference type="PANTHER" id="PTHR36964">
    <property type="entry name" value="PROTEIN-METHIONINE-SULFOXIDE REDUCTASE HEME-BINDING SUBUNIT MSRQ"/>
    <property type="match status" value="1"/>
</dbReference>
<dbReference type="Proteomes" id="UP000665026">
    <property type="component" value="Chromosome"/>
</dbReference>
<keyword evidence="4 7" id="KW-1133">Transmembrane helix</keyword>
<dbReference type="EMBL" id="CP060010">
    <property type="protein sequence ID" value="QTN37393.1"/>
    <property type="molecule type" value="Genomic_DNA"/>
</dbReference>